<evidence type="ECO:0000256" key="3">
    <source>
        <dbReference type="ARBA" id="ARBA00023242"/>
    </source>
</evidence>
<keyword evidence="3" id="KW-0539">Nucleus</keyword>
<dbReference type="AlphaFoldDB" id="A0A5J5C2G9"/>
<dbReference type="PANTHER" id="PTHR33669">
    <property type="entry name" value="PROTEIN NEGATIVE REGULATOR OF RESISTANCE"/>
    <property type="match status" value="1"/>
</dbReference>
<keyword evidence="6" id="KW-1185">Reference proteome</keyword>
<dbReference type="PANTHER" id="PTHR33669:SF1">
    <property type="entry name" value="PROTEIN NIM1-INTERACTING 1"/>
    <property type="match status" value="1"/>
</dbReference>
<evidence type="ECO:0000313" key="5">
    <source>
        <dbReference type="EMBL" id="KAA8549044.1"/>
    </source>
</evidence>
<gene>
    <name evidence="5" type="ORF">F0562_000728</name>
</gene>
<evidence type="ECO:0000256" key="4">
    <source>
        <dbReference type="SAM" id="MobiDB-lite"/>
    </source>
</evidence>
<protein>
    <recommendedName>
        <fullName evidence="7">Protein NIM1-INTERACTING 1</fullName>
    </recommendedName>
</protein>
<name>A0A5J5C2G9_9ASTE</name>
<dbReference type="Pfam" id="PF15699">
    <property type="entry name" value="NPR1_interact"/>
    <property type="match status" value="1"/>
</dbReference>
<evidence type="ECO:0000256" key="1">
    <source>
        <dbReference type="ARBA" id="ARBA00004123"/>
    </source>
</evidence>
<comment type="subcellular location">
    <subcellularLocation>
        <location evidence="1">Nucleus</location>
    </subcellularLocation>
</comment>
<feature type="region of interest" description="Disordered" evidence="4">
    <location>
        <begin position="101"/>
        <end position="124"/>
    </location>
</feature>
<dbReference type="OrthoDB" id="1110691at2759"/>
<evidence type="ECO:0000256" key="2">
    <source>
        <dbReference type="ARBA" id="ARBA00009937"/>
    </source>
</evidence>
<evidence type="ECO:0000313" key="6">
    <source>
        <dbReference type="Proteomes" id="UP000325577"/>
    </source>
</evidence>
<dbReference type="GO" id="GO:0010112">
    <property type="term" value="P:regulation of systemic acquired resistance"/>
    <property type="evidence" value="ECO:0007669"/>
    <property type="project" value="InterPro"/>
</dbReference>
<reference evidence="5 6" key="1">
    <citation type="submission" date="2019-09" db="EMBL/GenBank/DDBJ databases">
        <title>A chromosome-level genome assembly of the Chinese tupelo Nyssa sinensis.</title>
        <authorList>
            <person name="Yang X."/>
            <person name="Kang M."/>
            <person name="Yang Y."/>
            <person name="Xiong H."/>
            <person name="Wang M."/>
            <person name="Zhang Z."/>
            <person name="Wang Z."/>
            <person name="Wu H."/>
            <person name="Ma T."/>
            <person name="Liu J."/>
            <person name="Xi Z."/>
        </authorList>
    </citation>
    <scope>NUCLEOTIDE SEQUENCE [LARGE SCALE GENOMIC DNA]</scope>
    <source>
        <strain evidence="5">J267</strain>
        <tissue evidence="5">Leaf</tissue>
    </source>
</reference>
<proteinExistence type="inferred from homology"/>
<dbReference type="GO" id="GO:0005634">
    <property type="term" value="C:nucleus"/>
    <property type="evidence" value="ECO:0007669"/>
    <property type="project" value="UniProtKB-SubCell"/>
</dbReference>
<comment type="similarity">
    <text evidence="2">Belongs to the NPR1-interactor family.</text>
</comment>
<accession>A0A5J5C2G9</accession>
<organism evidence="5 6">
    <name type="scientific">Nyssa sinensis</name>
    <dbReference type="NCBI Taxonomy" id="561372"/>
    <lineage>
        <taxon>Eukaryota</taxon>
        <taxon>Viridiplantae</taxon>
        <taxon>Streptophyta</taxon>
        <taxon>Embryophyta</taxon>
        <taxon>Tracheophyta</taxon>
        <taxon>Spermatophyta</taxon>
        <taxon>Magnoliopsida</taxon>
        <taxon>eudicotyledons</taxon>
        <taxon>Gunneridae</taxon>
        <taxon>Pentapetalae</taxon>
        <taxon>asterids</taxon>
        <taxon>Cornales</taxon>
        <taxon>Nyssaceae</taxon>
        <taxon>Nyssa</taxon>
    </lineage>
</organism>
<dbReference type="Proteomes" id="UP000325577">
    <property type="component" value="Linkage Group LG0"/>
</dbReference>
<dbReference type="EMBL" id="CM018031">
    <property type="protein sequence ID" value="KAA8549044.1"/>
    <property type="molecule type" value="Genomic_DNA"/>
</dbReference>
<dbReference type="InterPro" id="IPR031425">
    <property type="entry name" value="NPR1/NH1-interacting"/>
</dbReference>
<sequence>MKHGRNKAVLVEMENDRKALNREDDDQQEEEKMEKFFALIRSFGEARDRRRRELNEMEMTKSKKTRKLESGQSTWVPSFKWEDFTEDVEFIRRAPLIFPAPCNKKEDKKDEEDNEGDLDLKLTL</sequence>
<evidence type="ECO:0008006" key="7">
    <source>
        <dbReference type="Google" id="ProtNLM"/>
    </source>
</evidence>
<feature type="region of interest" description="Disordered" evidence="4">
    <location>
        <begin position="1"/>
        <end position="31"/>
    </location>
</feature>